<dbReference type="InterPro" id="IPR016195">
    <property type="entry name" value="Pol/histidinol_Pase-like"/>
</dbReference>
<dbReference type="Gene3D" id="1.20.120.450">
    <property type="entry name" value="dinb family like domain"/>
    <property type="match status" value="1"/>
</dbReference>
<evidence type="ECO:0000313" key="1">
    <source>
        <dbReference type="EMBL" id="MFB9756387.1"/>
    </source>
</evidence>
<dbReference type="RefSeq" id="WP_344917504.1">
    <property type="nucleotide sequence ID" value="NZ_BAAAYO010000021.1"/>
</dbReference>
<dbReference type="Pfam" id="PF07609">
    <property type="entry name" value="DUF1572"/>
    <property type="match status" value="1"/>
</dbReference>
<accession>A0ABV5W725</accession>
<protein>
    <submittedName>
        <fullName evidence="1">DUF1572 family protein</fullName>
    </submittedName>
</protein>
<dbReference type="EMBL" id="JBHMAG010000022">
    <property type="protein sequence ID" value="MFB9756387.1"/>
    <property type="molecule type" value="Genomic_DNA"/>
</dbReference>
<dbReference type="InterPro" id="IPR011466">
    <property type="entry name" value="DUF1572"/>
</dbReference>
<dbReference type="Proteomes" id="UP001589619">
    <property type="component" value="Unassembled WGS sequence"/>
</dbReference>
<dbReference type="InterPro" id="IPR052018">
    <property type="entry name" value="PHP_domain"/>
</dbReference>
<evidence type="ECO:0000313" key="2">
    <source>
        <dbReference type="Proteomes" id="UP001589619"/>
    </source>
</evidence>
<dbReference type="PANTHER" id="PTHR42924:SF11">
    <property type="entry name" value="POLYMERASE_HISTIDINOL PHOSPHATASE N-TERMINAL DOMAIN-CONTAINING PROTEIN"/>
    <property type="match status" value="1"/>
</dbReference>
<name>A0ABV5W725_9BACL</name>
<proteinExistence type="predicted"/>
<dbReference type="Gene3D" id="3.20.20.140">
    <property type="entry name" value="Metal-dependent hydrolases"/>
    <property type="match status" value="1"/>
</dbReference>
<gene>
    <name evidence="1" type="ORF">ACFFNY_32825</name>
</gene>
<dbReference type="SUPFAM" id="SSF89550">
    <property type="entry name" value="PHP domain-like"/>
    <property type="match status" value="1"/>
</dbReference>
<sequence>MLEQLDDEHVNWRPNSYSNSISNVVMHINGYIKERIEKGILHRAISRSREEELGAITVANKELQQLIKERFDFVISIIESITEEQLEATQVVRGTDRTNLDMLHQCAAHFSEHFGQIFYFAKIILGEQYKSLTGPIKPVYKDGMQNSNESFADMDYYGIIMGTNVLIMERWQTLKQHKFISSYLESDTSFTWLRGNHHGHSTRSDGTDEPLTIIRSYEEAGYDYFALSEHDFLLRREELQPYTKMCVIPAVEVTAKDKQTLLYLGADEVLPVRAWTPKQIMDRVHQAGGLFIFDHPNWKPFQEYAMDQLLDSMEGIKGIEIYTGVIERLYGQALATDRWDYLLSKGWKVFGHGTDDQHHQRDQFIAWNCVQWPNSQAIDPKGIISALSEGRFYASTGVSISKIETKDDNQCISIDSDGDEVHWISRNGVILKKVNGGSSSLTMKELRENPNLPKKDLSEAIYVRIECLGRGNRIAWSQPFWIVPEE</sequence>
<dbReference type="PANTHER" id="PTHR42924">
    <property type="entry name" value="EXONUCLEASE"/>
    <property type="match status" value="1"/>
</dbReference>
<organism evidence="1 2">
    <name type="scientific">Paenibacillus hodogayensis</name>
    <dbReference type="NCBI Taxonomy" id="279208"/>
    <lineage>
        <taxon>Bacteria</taxon>
        <taxon>Bacillati</taxon>
        <taxon>Bacillota</taxon>
        <taxon>Bacilli</taxon>
        <taxon>Bacillales</taxon>
        <taxon>Paenibacillaceae</taxon>
        <taxon>Paenibacillus</taxon>
    </lineage>
</organism>
<keyword evidence="2" id="KW-1185">Reference proteome</keyword>
<reference evidence="1 2" key="1">
    <citation type="submission" date="2024-09" db="EMBL/GenBank/DDBJ databases">
        <authorList>
            <person name="Sun Q."/>
            <person name="Mori K."/>
        </authorList>
    </citation>
    <scope>NUCLEOTIDE SEQUENCE [LARGE SCALE GENOMIC DNA]</scope>
    <source>
        <strain evidence="1 2">JCM 12520</strain>
    </source>
</reference>
<dbReference type="InterPro" id="IPR034660">
    <property type="entry name" value="DinB/YfiT-like"/>
</dbReference>
<comment type="caution">
    <text evidence="1">The sequence shown here is derived from an EMBL/GenBank/DDBJ whole genome shotgun (WGS) entry which is preliminary data.</text>
</comment>
<dbReference type="SUPFAM" id="SSF109854">
    <property type="entry name" value="DinB/YfiT-like putative metalloenzymes"/>
    <property type="match status" value="1"/>
</dbReference>